<evidence type="ECO:0000313" key="2">
    <source>
        <dbReference type="Proteomes" id="UP000031036"/>
    </source>
</evidence>
<evidence type="ECO:0000313" key="1">
    <source>
        <dbReference type="EMBL" id="KHN86220.1"/>
    </source>
</evidence>
<dbReference type="EMBL" id="JPKZ01000639">
    <property type="protein sequence ID" value="KHN86220.1"/>
    <property type="molecule type" value="Genomic_DNA"/>
</dbReference>
<protein>
    <submittedName>
        <fullName evidence="1">Uncharacterized protein</fullName>
    </submittedName>
</protein>
<keyword evidence="2" id="KW-1185">Reference proteome</keyword>
<sequence length="65" mass="7286">MEVDGFAEANQLLCSALEQLDDIIASGCFLYSRIMGIRTPFQFFDVCNTGLLIEVTHSEIWKPTS</sequence>
<reference evidence="1 2" key="1">
    <citation type="submission" date="2014-11" db="EMBL/GenBank/DDBJ databases">
        <title>Genetic blueprint of the zoonotic pathogen Toxocara canis.</title>
        <authorList>
            <person name="Zhu X.-Q."/>
            <person name="Korhonen P.K."/>
            <person name="Cai H."/>
            <person name="Young N.D."/>
            <person name="Nejsum P."/>
            <person name="von Samson-Himmelstjerna G."/>
            <person name="Boag P.R."/>
            <person name="Tan P."/>
            <person name="Li Q."/>
            <person name="Min J."/>
            <person name="Yang Y."/>
            <person name="Wang X."/>
            <person name="Fang X."/>
            <person name="Hall R.S."/>
            <person name="Hofmann A."/>
            <person name="Sternberg P.W."/>
            <person name="Jex A.R."/>
            <person name="Gasser R.B."/>
        </authorList>
    </citation>
    <scope>NUCLEOTIDE SEQUENCE [LARGE SCALE GENOMIC DNA]</scope>
    <source>
        <strain evidence="1">PN_DK_2014</strain>
    </source>
</reference>
<accession>A0A0B2VZ19</accession>
<dbReference type="AlphaFoldDB" id="A0A0B2VZ19"/>
<organism evidence="1 2">
    <name type="scientific">Toxocara canis</name>
    <name type="common">Canine roundworm</name>
    <dbReference type="NCBI Taxonomy" id="6265"/>
    <lineage>
        <taxon>Eukaryota</taxon>
        <taxon>Metazoa</taxon>
        <taxon>Ecdysozoa</taxon>
        <taxon>Nematoda</taxon>
        <taxon>Chromadorea</taxon>
        <taxon>Rhabditida</taxon>
        <taxon>Spirurina</taxon>
        <taxon>Ascaridomorpha</taxon>
        <taxon>Ascaridoidea</taxon>
        <taxon>Toxocaridae</taxon>
        <taxon>Toxocara</taxon>
    </lineage>
</organism>
<dbReference type="OrthoDB" id="5850829at2759"/>
<comment type="caution">
    <text evidence="1">The sequence shown here is derived from an EMBL/GenBank/DDBJ whole genome shotgun (WGS) entry which is preliminary data.</text>
</comment>
<gene>
    <name evidence="1" type="ORF">Tcan_03323</name>
</gene>
<dbReference type="Proteomes" id="UP000031036">
    <property type="component" value="Unassembled WGS sequence"/>
</dbReference>
<name>A0A0B2VZ19_TOXCA</name>
<proteinExistence type="predicted"/>